<dbReference type="InterPro" id="IPR004358">
    <property type="entry name" value="Sig_transdc_His_kin-like_C"/>
</dbReference>
<evidence type="ECO:0000259" key="13">
    <source>
        <dbReference type="PROSITE" id="PS50885"/>
    </source>
</evidence>
<dbReference type="CDD" id="cd06225">
    <property type="entry name" value="HAMP"/>
    <property type="match status" value="1"/>
</dbReference>
<comment type="subcellular location">
    <subcellularLocation>
        <location evidence="2">Membrane</location>
    </subcellularLocation>
</comment>
<feature type="domain" description="Histidine kinase" evidence="12">
    <location>
        <begin position="264"/>
        <end position="476"/>
    </location>
</feature>
<dbReference type="EMBL" id="CAEZSR010000329">
    <property type="protein sequence ID" value="CAB4601347.1"/>
    <property type="molecule type" value="Genomic_DNA"/>
</dbReference>
<evidence type="ECO:0000259" key="12">
    <source>
        <dbReference type="PROSITE" id="PS50109"/>
    </source>
</evidence>
<evidence type="ECO:0000256" key="5">
    <source>
        <dbReference type="ARBA" id="ARBA00022679"/>
    </source>
</evidence>
<feature type="transmembrane region" description="Helical" evidence="11">
    <location>
        <begin position="181"/>
        <end position="203"/>
    </location>
</feature>
<dbReference type="PANTHER" id="PTHR45436">
    <property type="entry name" value="SENSOR HISTIDINE KINASE YKOH"/>
    <property type="match status" value="1"/>
</dbReference>
<evidence type="ECO:0000256" key="1">
    <source>
        <dbReference type="ARBA" id="ARBA00000085"/>
    </source>
</evidence>
<dbReference type="PROSITE" id="PS50885">
    <property type="entry name" value="HAMP"/>
    <property type="match status" value="1"/>
</dbReference>
<dbReference type="InterPro" id="IPR003594">
    <property type="entry name" value="HATPase_dom"/>
</dbReference>
<keyword evidence="8 11" id="KW-1133">Transmembrane helix</keyword>
<gene>
    <name evidence="14" type="ORF">UFOPK1493_04343</name>
</gene>
<dbReference type="FunFam" id="1.10.287.130:FF:000001">
    <property type="entry name" value="Two-component sensor histidine kinase"/>
    <property type="match status" value="1"/>
</dbReference>
<dbReference type="Gene3D" id="1.10.287.130">
    <property type="match status" value="1"/>
</dbReference>
<dbReference type="InterPro" id="IPR003660">
    <property type="entry name" value="HAMP_dom"/>
</dbReference>
<dbReference type="PANTHER" id="PTHR45436:SF5">
    <property type="entry name" value="SENSOR HISTIDINE KINASE TRCS"/>
    <property type="match status" value="1"/>
</dbReference>
<dbReference type="SUPFAM" id="SSF55874">
    <property type="entry name" value="ATPase domain of HSP90 chaperone/DNA topoisomerase II/histidine kinase"/>
    <property type="match status" value="1"/>
</dbReference>
<dbReference type="SUPFAM" id="SSF47384">
    <property type="entry name" value="Homodimeric domain of signal transducing histidine kinase"/>
    <property type="match status" value="1"/>
</dbReference>
<proteinExistence type="predicted"/>
<evidence type="ECO:0000256" key="6">
    <source>
        <dbReference type="ARBA" id="ARBA00022692"/>
    </source>
</evidence>
<keyword evidence="10 11" id="KW-0472">Membrane</keyword>
<dbReference type="PRINTS" id="PR00344">
    <property type="entry name" value="BCTRLSENSOR"/>
</dbReference>
<dbReference type="PROSITE" id="PS50109">
    <property type="entry name" value="HIS_KIN"/>
    <property type="match status" value="1"/>
</dbReference>
<organism evidence="14">
    <name type="scientific">freshwater metagenome</name>
    <dbReference type="NCBI Taxonomy" id="449393"/>
    <lineage>
        <taxon>unclassified sequences</taxon>
        <taxon>metagenomes</taxon>
        <taxon>ecological metagenomes</taxon>
    </lineage>
</organism>
<protein>
    <recommendedName>
        <fullName evidence="3">histidine kinase</fullName>
        <ecNumber evidence="3">2.7.13.3</ecNumber>
    </recommendedName>
</protein>
<dbReference type="Gene3D" id="3.30.565.10">
    <property type="entry name" value="Histidine kinase-like ATPase, C-terminal domain"/>
    <property type="match status" value="1"/>
</dbReference>
<dbReference type="Pfam" id="PF02518">
    <property type="entry name" value="HATPase_c"/>
    <property type="match status" value="1"/>
</dbReference>
<dbReference type="InterPro" id="IPR003661">
    <property type="entry name" value="HisK_dim/P_dom"/>
</dbReference>
<feature type="transmembrane region" description="Helical" evidence="11">
    <location>
        <begin position="17"/>
        <end position="38"/>
    </location>
</feature>
<dbReference type="AlphaFoldDB" id="A0A6J6GJE0"/>
<evidence type="ECO:0000256" key="10">
    <source>
        <dbReference type="ARBA" id="ARBA00023136"/>
    </source>
</evidence>
<evidence type="ECO:0000256" key="9">
    <source>
        <dbReference type="ARBA" id="ARBA00023012"/>
    </source>
</evidence>
<dbReference type="InterPro" id="IPR036097">
    <property type="entry name" value="HisK_dim/P_sf"/>
</dbReference>
<keyword evidence="4" id="KW-0597">Phosphoprotein</keyword>
<dbReference type="GO" id="GO:0005886">
    <property type="term" value="C:plasma membrane"/>
    <property type="evidence" value="ECO:0007669"/>
    <property type="project" value="TreeGrafter"/>
</dbReference>
<dbReference type="InterPro" id="IPR005467">
    <property type="entry name" value="His_kinase_dom"/>
</dbReference>
<dbReference type="SMART" id="SM00388">
    <property type="entry name" value="HisKA"/>
    <property type="match status" value="1"/>
</dbReference>
<dbReference type="GO" id="GO:0000155">
    <property type="term" value="F:phosphorelay sensor kinase activity"/>
    <property type="evidence" value="ECO:0007669"/>
    <property type="project" value="InterPro"/>
</dbReference>
<dbReference type="EC" id="2.7.13.3" evidence="3"/>
<keyword evidence="5" id="KW-0808">Transferase</keyword>
<reference evidence="14" key="1">
    <citation type="submission" date="2020-05" db="EMBL/GenBank/DDBJ databases">
        <authorList>
            <person name="Chiriac C."/>
            <person name="Salcher M."/>
            <person name="Ghai R."/>
            <person name="Kavagutti S V."/>
        </authorList>
    </citation>
    <scope>NUCLEOTIDE SEQUENCE</scope>
</reference>
<evidence type="ECO:0000256" key="3">
    <source>
        <dbReference type="ARBA" id="ARBA00012438"/>
    </source>
</evidence>
<dbReference type="Pfam" id="PF00672">
    <property type="entry name" value="HAMP"/>
    <property type="match status" value="1"/>
</dbReference>
<dbReference type="SUPFAM" id="SSF158472">
    <property type="entry name" value="HAMP domain-like"/>
    <property type="match status" value="1"/>
</dbReference>
<dbReference type="InterPro" id="IPR050428">
    <property type="entry name" value="TCS_sensor_his_kinase"/>
</dbReference>
<sequence length="481" mass="51821">MDDPAPRRPSRLRSVRARLVVGAAVLLTIAFAVAVVALREVLHLRVDDRIEQELAREAEELRLLAVAEDPASGSPAYVGPEALLTAFLERNVPSPSEAFYAFVDGRPLLSSFDAPTSVLDDPALVAAWTSAEQPYRDDLTSGGRDLRILVTPLIADDTTLVGTLVVAVDPEDELSEVDRNLGALVVVALLVTALGTVAAWTIAGRVLRPVHELTAAARATGAGELGRRIDVAGHDELAELGHTYNEMLDRLERTFRDQRAFLDDVAHELRTPITIVRGHLELLPDDPAQRAATLTLVSDELERMTRYVDDLLTVARAGRPDFLRVELVDVADVLDGALERARAMATRSWERSPAPRAGELLTEADPDRLLQAMLALLTNAVQHTTDGDRIVAGATAGPDSMALWVADHGPGVDPDDRDRLFERFSRGPVSTDRRPDGTGLGLAIVAAIAAAHGGRADVVDTPGGGATFRIHLPRRILEEPA</sequence>
<dbReference type="SMART" id="SM00387">
    <property type="entry name" value="HATPase_c"/>
    <property type="match status" value="1"/>
</dbReference>
<evidence type="ECO:0000313" key="14">
    <source>
        <dbReference type="EMBL" id="CAB4601347.1"/>
    </source>
</evidence>
<dbReference type="SMART" id="SM00304">
    <property type="entry name" value="HAMP"/>
    <property type="match status" value="1"/>
</dbReference>
<evidence type="ECO:0000256" key="11">
    <source>
        <dbReference type="SAM" id="Phobius"/>
    </source>
</evidence>
<evidence type="ECO:0000256" key="8">
    <source>
        <dbReference type="ARBA" id="ARBA00022989"/>
    </source>
</evidence>
<feature type="domain" description="HAMP" evidence="13">
    <location>
        <begin position="204"/>
        <end position="256"/>
    </location>
</feature>
<keyword evidence="9" id="KW-0902">Two-component regulatory system</keyword>
<dbReference type="Gene3D" id="6.10.340.10">
    <property type="match status" value="1"/>
</dbReference>
<keyword evidence="7" id="KW-0418">Kinase</keyword>
<keyword evidence="6 11" id="KW-0812">Transmembrane</keyword>
<dbReference type="CDD" id="cd00082">
    <property type="entry name" value="HisKA"/>
    <property type="match status" value="1"/>
</dbReference>
<evidence type="ECO:0000256" key="7">
    <source>
        <dbReference type="ARBA" id="ARBA00022777"/>
    </source>
</evidence>
<dbReference type="Pfam" id="PF00512">
    <property type="entry name" value="HisKA"/>
    <property type="match status" value="1"/>
</dbReference>
<evidence type="ECO:0000256" key="2">
    <source>
        <dbReference type="ARBA" id="ARBA00004370"/>
    </source>
</evidence>
<accession>A0A6J6GJE0</accession>
<comment type="catalytic activity">
    <reaction evidence="1">
        <text>ATP + protein L-histidine = ADP + protein N-phospho-L-histidine.</text>
        <dbReference type="EC" id="2.7.13.3"/>
    </reaction>
</comment>
<evidence type="ECO:0000256" key="4">
    <source>
        <dbReference type="ARBA" id="ARBA00022553"/>
    </source>
</evidence>
<dbReference type="CDD" id="cd00075">
    <property type="entry name" value="HATPase"/>
    <property type="match status" value="1"/>
</dbReference>
<name>A0A6J6GJE0_9ZZZZ</name>
<dbReference type="InterPro" id="IPR036890">
    <property type="entry name" value="HATPase_C_sf"/>
</dbReference>